<organism evidence="3 4">
    <name type="scientific">Noviherbaspirillum cavernae</name>
    <dbReference type="NCBI Taxonomy" id="2320862"/>
    <lineage>
        <taxon>Bacteria</taxon>
        <taxon>Pseudomonadati</taxon>
        <taxon>Pseudomonadota</taxon>
        <taxon>Betaproteobacteria</taxon>
        <taxon>Burkholderiales</taxon>
        <taxon>Oxalobacteraceae</taxon>
        <taxon>Noviherbaspirillum</taxon>
    </lineage>
</organism>
<sequence>MARITSRFDDSNRRVTLAPFPSHPRQRGQALVFSLITVSIIILVMVSMYTMGQQSINKMKLQNTADAAAYSAALAEARDYNFSAYTNRAVVANQVAVAQVVGLTSWARNYGNTYAGPSSWVPKVLSSLGGPMAKIFWDVPWNASKTISKGVKQTFETIGPITTVLLDKLIDVLGLAQTVYHYGTALTVAQTIGLSPAQILDDLAGVDESSLGVVSDLLTFNDAYNIIKLNDVNADLSTPGTVAAMMHIAQWFLFTHKKDPNMLNQDGPAADRMAKVTIDSLDGFSRNRSTKDGGPFKNMPEMMYLTPFVIDPTRLIPYQNGALLMYLWHRGGTELKKVNNTKKTWSAMDGTGFFGAAIFWISVLGIPIPIPIILPFIPMGWGAAQAGLNSNLMPNNNFGTTAANAYGGIYQSPNTAGAAAIQRGKGAGKSLDPAAGLRTYFDVKKVNKPALVGPPLVLEIEKAGNKIPTSNSISGGQFALNNGTQSNYMRSLSKAEIYFSRPKKLWARSDGKTEVGSLYSPYWQARLAPNSFAEQYVSLAFHLN</sequence>
<evidence type="ECO:0000256" key="1">
    <source>
        <dbReference type="SAM" id="Phobius"/>
    </source>
</evidence>
<comment type="caution">
    <text evidence="3">The sequence shown here is derived from an EMBL/GenBank/DDBJ whole genome shotgun (WGS) entry which is preliminary data.</text>
</comment>
<evidence type="ECO:0000259" key="2">
    <source>
        <dbReference type="Pfam" id="PF13400"/>
    </source>
</evidence>
<accession>A0A418WYK6</accession>
<protein>
    <recommendedName>
        <fullName evidence="2">Putative Flp pilus-assembly TadG-like N-terminal domain-containing protein</fullName>
    </recommendedName>
</protein>
<dbReference type="InterPro" id="IPR028087">
    <property type="entry name" value="Tad_N"/>
</dbReference>
<keyword evidence="1" id="KW-1133">Transmembrane helix</keyword>
<dbReference type="Pfam" id="PF13400">
    <property type="entry name" value="Tad"/>
    <property type="match status" value="1"/>
</dbReference>
<keyword evidence="1" id="KW-0472">Membrane</keyword>
<dbReference type="Proteomes" id="UP000285190">
    <property type="component" value="Unassembled WGS sequence"/>
</dbReference>
<feature type="transmembrane region" description="Helical" evidence="1">
    <location>
        <begin position="30"/>
        <end position="51"/>
    </location>
</feature>
<dbReference type="AlphaFoldDB" id="A0A418WYK6"/>
<dbReference type="EMBL" id="QYUN01000002">
    <property type="protein sequence ID" value="RJG05334.1"/>
    <property type="molecule type" value="Genomic_DNA"/>
</dbReference>
<name>A0A418WYK6_9BURK</name>
<reference evidence="3 4" key="1">
    <citation type="submission" date="2018-09" db="EMBL/GenBank/DDBJ databases">
        <authorList>
            <person name="Zhu H."/>
        </authorList>
    </citation>
    <scope>NUCLEOTIDE SEQUENCE [LARGE SCALE GENOMIC DNA]</scope>
    <source>
        <strain evidence="3 4">K2R10-39</strain>
    </source>
</reference>
<evidence type="ECO:0000313" key="4">
    <source>
        <dbReference type="Proteomes" id="UP000285190"/>
    </source>
</evidence>
<gene>
    <name evidence="3" type="ORF">D3870_04250</name>
</gene>
<keyword evidence="1" id="KW-0812">Transmembrane</keyword>
<evidence type="ECO:0000313" key="3">
    <source>
        <dbReference type="EMBL" id="RJG05334.1"/>
    </source>
</evidence>
<feature type="domain" description="Putative Flp pilus-assembly TadG-like N-terminal" evidence="2">
    <location>
        <begin position="28"/>
        <end position="73"/>
    </location>
</feature>
<proteinExistence type="predicted"/>
<keyword evidence="4" id="KW-1185">Reference proteome</keyword>
<feature type="transmembrane region" description="Helical" evidence="1">
    <location>
        <begin position="352"/>
        <end position="374"/>
    </location>
</feature>